<dbReference type="Gene3D" id="2.60.60.20">
    <property type="entry name" value="PLAT/LH2 domain"/>
    <property type="match status" value="1"/>
</dbReference>
<evidence type="ECO:0000256" key="3">
    <source>
        <dbReference type="ARBA" id="ARBA00022525"/>
    </source>
</evidence>
<dbReference type="Proteomes" id="UP001642540">
    <property type="component" value="Unassembled WGS sequence"/>
</dbReference>
<dbReference type="InterPro" id="IPR002331">
    <property type="entry name" value="Lipase_panc"/>
</dbReference>
<keyword evidence="4" id="KW-1015">Disulfide bond</keyword>
<dbReference type="InterPro" id="IPR036392">
    <property type="entry name" value="PLAT/LH2_dom_sf"/>
</dbReference>
<dbReference type="InterPro" id="IPR000734">
    <property type="entry name" value="TAG_lipase"/>
</dbReference>
<comment type="subcellular location">
    <subcellularLocation>
        <location evidence="1">Secreted</location>
    </subcellularLocation>
</comment>
<evidence type="ECO:0000259" key="6">
    <source>
        <dbReference type="Pfam" id="PF00151"/>
    </source>
</evidence>
<comment type="caution">
    <text evidence="7">The sequence shown here is derived from an EMBL/GenBank/DDBJ whole genome shotgun (WGS) entry which is preliminary data.</text>
</comment>
<dbReference type="PRINTS" id="PR00821">
    <property type="entry name" value="TAGLIPASE"/>
</dbReference>
<accession>A0ABP1S239</accession>
<feature type="domain" description="Lipase" evidence="6">
    <location>
        <begin position="136"/>
        <end position="472"/>
    </location>
</feature>
<dbReference type="SUPFAM" id="SSF53474">
    <property type="entry name" value="alpha/beta-Hydrolases"/>
    <property type="match status" value="1"/>
</dbReference>
<dbReference type="Pfam" id="PF00151">
    <property type="entry name" value="Lipase"/>
    <property type="match status" value="1"/>
</dbReference>
<proteinExistence type="inferred from homology"/>
<dbReference type="EMBL" id="CAXLJM020000146">
    <property type="protein sequence ID" value="CAL8141361.1"/>
    <property type="molecule type" value="Genomic_DNA"/>
</dbReference>
<name>A0ABP1S239_9HEXA</name>
<dbReference type="PANTHER" id="PTHR11610">
    <property type="entry name" value="LIPASE"/>
    <property type="match status" value="1"/>
</dbReference>
<gene>
    <name evidence="7" type="ORF">ODALV1_LOCUS28681</name>
</gene>
<dbReference type="PANTHER" id="PTHR11610:SF173">
    <property type="entry name" value="LIPASE DOMAIN-CONTAINING PROTEIN-RELATED"/>
    <property type="match status" value="1"/>
</dbReference>
<protein>
    <recommendedName>
        <fullName evidence="6">Lipase domain-containing protein</fullName>
    </recommendedName>
</protein>
<evidence type="ECO:0000256" key="5">
    <source>
        <dbReference type="RuleBase" id="RU004262"/>
    </source>
</evidence>
<keyword evidence="8" id="KW-1185">Reference proteome</keyword>
<evidence type="ECO:0000256" key="1">
    <source>
        <dbReference type="ARBA" id="ARBA00004613"/>
    </source>
</evidence>
<reference evidence="7 8" key="1">
    <citation type="submission" date="2024-08" db="EMBL/GenBank/DDBJ databases">
        <authorList>
            <person name="Cucini C."/>
            <person name="Frati F."/>
        </authorList>
    </citation>
    <scope>NUCLEOTIDE SEQUENCE [LARGE SCALE GENOMIC DNA]</scope>
</reference>
<evidence type="ECO:0000313" key="8">
    <source>
        <dbReference type="Proteomes" id="UP001642540"/>
    </source>
</evidence>
<dbReference type="Gene3D" id="3.40.50.1820">
    <property type="entry name" value="alpha/beta hydrolase"/>
    <property type="match status" value="1"/>
</dbReference>
<dbReference type="InterPro" id="IPR013818">
    <property type="entry name" value="Lipase"/>
</dbReference>
<organism evidence="7 8">
    <name type="scientific">Orchesella dallaii</name>
    <dbReference type="NCBI Taxonomy" id="48710"/>
    <lineage>
        <taxon>Eukaryota</taxon>
        <taxon>Metazoa</taxon>
        <taxon>Ecdysozoa</taxon>
        <taxon>Arthropoda</taxon>
        <taxon>Hexapoda</taxon>
        <taxon>Collembola</taxon>
        <taxon>Entomobryomorpha</taxon>
        <taxon>Entomobryoidea</taxon>
        <taxon>Orchesellidae</taxon>
        <taxon>Orchesellinae</taxon>
        <taxon>Orchesella</taxon>
    </lineage>
</organism>
<evidence type="ECO:0000313" key="7">
    <source>
        <dbReference type="EMBL" id="CAL8141361.1"/>
    </source>
</evidence>
<dbReference type="SUPFAM" id="SSF49723">
    <property type="entry name" value="Lipase/lipooxygenase domain (PLAT/LH2 domain)"/>
    <property type="match status" value="1"/>
</dbReference>
<dbReference type="CDD" id="cd00707">
    <property type="entry name" value="Pancreat_lipase_like"/>
    <property type="match status" value="1"/>
</dbReference>
<keyword evidence="3" id="KW-0964">Secreted</keyword>
<sequence length="622" mass="70311">MGMMMMRRDSRHCSSRQSVASFYIVAYCLLLISSGSWLVKPSNGFLLWDWKYLRRALQLPPLPTSSDTAARSYRQISSALSSSPTNDTSENELVSPTTAFPDLALNTTKIITPLPPTTESPLKPLVDTEIQLTRKCFNELGCVENSEEWFHILHRPISLLPFDREVVNTRFILYTKNTTDEPKMVTANKTVLLEANFNPKRPTKFIVHGFIDTGFSSWVIKMAQSLVKERDYNVLAVDWGAGSLPLYTQATANARLVGLEVGYLINYLTRHLDVDPANVHIIGHSLGAHIAGYAGERVNGLGRITGLDPAEPYFQNMPEFVRLDPSDAKLVDTIHTDSRSILLLGYGMSQPCGHMDFYPNDGFQQPGCEITDVPMNLIQAKGLNPLEVAQREVIACNHNRAIYYFLESITNKCQYIGHACDNYRAYLKGECYACGHDGSLCAIMGLDADKYHNVVNRTLVKFYVSTSKNPPYCLYHYRVKLQLAFPLIAAEWVTGKLKITIEGDQNTLSNVDLTPEDNMRLDHGKNFTFLVQSHMKLGEIRKVSLDWTYSYNYYDLMSACWAYFCNSKLFMKRIEIVDMDELVNHVKTKPRSESIFHRFCGEEGTTYTGIPSGSISEFDRIC</sequence>
<evidence type="ECO:0000256" key="4">
    <source>
        <dbReference type="ARBA" id="ARBA00023157"/>
    </source>
</evidence>
<evidence type="ECO:0000256" key="2">
    <source>
        <dbReference type="ARBA" id="ARBA00010701"/>
    </source>
</evidence>
<comment type="similarity">
    <text evidence="2 5">Belongs to the AB hydrolase superfamily. Lipase family.</text>
</comment>
<dbReference type="PRINTS" id="PR00823">
    <property type="entry name" value="PANCLIPASE"/>
</dbReference>
<dbReference type="InterPro" id="IPR029058">
    <property type="entry name" value="AB_hydrolase_fold"/>
</dbReference>
<dbReference type="InterPro" id="IPR033906">
    <property type="entry name" value="Lipase_N"/>
</dbReference>